<evidence type="ECO:0000259" key="1">
    <source>
        <dbReference type="Pfam" id="PF13439"/>
    </source>
</evidence>
<dbReference type="EMBL" id="QFNK01000072">
    <property type="protein sequence ID" value="PZO87124.1"/>
    <property type="molecule type" value="Genomic_DNA"/>
</dbReference>
<proteinExistence type="predicted"/>
<gene>
    <name evidence="2" type="ORF">DI626_04755</name>
</gene>
<protein>
    <recommendedName>
        <fullName evidence="1">Glycosyltransferase subfamily 4-like N-terminal domain-containing protein</fullName>
    </recommendedName>
</protein>
<accession>A0A2W4ZXS7</accession>
<dbReference type="GO" id="GO:0016757">
    <property type="term" value="F:glycosyltransferase activity"/>
    <property type="evidence" value="ECO:0007669"/>
    <property type="project" value="UniProtKB-ARBA"/>
</dbReference>
<name>A0A2W4ZXS7_9BACT</name>
<feature type="domain" description="Glycosyltransferase subfamily 4-like N-terminal" evidence="1">
    <location>
        <begin position="23"/>
        <end position="90"/>
    </location>
</feature>
<reference evidence="2 3" key="1">
    <citation type="submission" date="2017-08" db="EMBL/GenBank/DDBJ databases">
        <title>Infants hospitalized years apart are colonized by the same room-sourced microbial strains.</title>
        <authorList>
            <person name="Brooks B."/>
            <person name="Olm M.R."/>
            <person name="Firek B.A."/>
            <person name="Baker R."/>
            <person name="Thomas B.C."/>
            <person name="Morowitz M.J."/>
            <person name="Banfield J.F."/>
        </authorList>
    </citation>
    <scope>NUCLEOTIDE SEQUENCE [LARGE SCALE GENOMIC DNA]</scope>
    <source>
        <strain evidence="2">S2_018_000_R2_104</strain>
    </source>
</reference>
<dbReference type="SUPFAM" id="SSF53756">
    <property type="entry name" value="UDP-Glycosyltransferase/glycogen phosphorylase"/>
    <property type="match status" value="1"/>
</dbReference>
<dbReference type="Proteomes" id="UP000249557">
    <property type="component" value="Unassembled WGS sequence"/>
</dbReference>
<dbReference type="AlphaFoldDB" id="A0A2W4ZXS7"/>
<dbReference type="Pfam" id="PF13439">
    <property type="entry name" value="Glyco_transf_4"/>
    <property type="match status" value="1"/>
</dbReference>
<sequence length="94" mass="10963">MEDGAKEIRMNILIMNRQYDDTVGGVERASIRLANEMAARGHQVHIVSLDLPDAQMKFALDDRVMWHRIAKVSAKIKAVFKERIRRYYAIHRLI</sequence>
<evidence type="ECO:0000313" key="3">
    <source>
        <dbReference type="Proteomes" id="UP000249557"/>
    </source>
</evidence>
<dbReference type="Gene3D" id="3.40.50.2000">
    <property type="entry name" value="Glycogen Phosphorylase B"/>
    <property type="match status" value="1"/>
</dbReference>
<evidence type="ECO:0000313" key="2">
    <source>
        <dbReference type="EMBL" id="PZO87124.1"/>
    </source>
</evidence>
<dbReference type="InterPro" id="IPR028098">
    <property type="entry name" value="Glyco_trans_4-like_N"/>
</dbReference>
<organism evidence="2 3">
    <name type="scientific">Micavibrio aeruginosavorus</name>
    <dbReference type="NCBI Taxonomy" id="349221"/>
    <lineage>
        <taxon>Bacteria</taxon>
        <taxon>Pseudomonadati</taxon>
        <taxon>Bdellovibrionota</taxon>
        <taxon>Bdellovibrionia</taxon>
        <taxon>Bdellovibrionales</taxon>
        <taxon>Pseudobdellovibrionaceae</taxon>
        <taxon>Micavibrio</taxon>
    </lineage>
</organism>
<comment type="caution">
    <text evidence="2">The sequence shown here is derived from an EMBL/GenBank/DDBJ whole genome shotgun (WGS) entry which is preliminary data.</text>
</comment>